<keyword evidence="5 6" id="KW-0472">Membrane</keyword>
<evidence type="ECO:0000313" key="9">
    <source>
        <dbReference type="Proteomes" id="UP000054321"/>
    </source>
</evidence>
<dbReference type="PANTHER" id="PTHR23502:SF47">
    <property type="entry name" value="MAJOR FACILITATOR SUPERFAMILY (MFS) PROFILE DOMAIN-CONTAINING PROTEIN-RELATED"/>
    <property type="match status" value="1"/>
</dbReference>
<dbReference type="PANTHER" id="PTHR23502">
    <property type="entry name" value="MAJOR FACILITATOR SUPERFAMILY"/>
    <property type="match status" value="1"/>
</dbReference>
<dbReference type="HOGENOM" id="CLU_008455_11_1_1"/>
<feature type="transmembrane region" description="Helical" evidence="6">
    <location>
        <begin position="101"/>
        <end position="123"/>
    </location>
</feature>
<evidence type="ECO:0000256" key="5">
    <source>
        <dbReference type="ARBA" id="ARBA00023136"/>
    </source>
</evidence>
<dbReference type="SUPFAM" id="SSF103473">
    <property type="entry name" value="MFS general substrate transporter"/>
    <property type="match status" value="1"/>
</dbReference>
<name>A0A0C3D7A4_OIDMZ</name>
<dbReference type="InterPro" id="IPR036259">
    <property type="entry name" value="MFS_trans_sf"/>
</dbReference>
<comment type="similarity">
    <text evidence="2">Belongs to the major facilitator superfamily.</text>
</comment>
<feature type="transmembrane region" description="Helical" evidence="6">
    <location>
        <begin position="446"/>
        <end position="467"/>
    </location>
</feature>
<feature type="transmembrane region" description="Helical" evidence="6">
    <location>
        <begin position="260"/>
        <end position="278"/>
    </location>
</feature>
<dbReference type="Gene3D" id="1.20.1250.20">
    <property type="entry name" value="MFS general substrate transporter like domains"/>
    <property type="match status" value="1"/>
</dbReference>
<dbReference type="GO" id="GO:0005886">
    <property type="term" value="C:plasma membrane"/>
    <property type="evidence" value="ECO:0007669"/>
    <property type="project" value="TreeGrafter"/>
</dbReference>
<dbReference type="Proteomes" id="UP000054321">
    <property type="component" value="Unassembled WGS sequence"/>
</dbReference>
<keyword evidence="9" id="KW-1185">Reference proteome</keyword>
<feature type="domain" description="Major facilitator superfamily (MFS) profile" evidence="7">
    <location>
        <begin position="101"/>
        <end position="532"/>
    </location>
</feature>
<dbReference type="Pfam" id="PF07690">
    <property type="entry name" value="MFS_1"/>
    <property type="match status" value="1"/>
</dbReference>
<evidence type="ECO:0000313" key="8">
    <source>
        <dbReference type="EMBL" id="KIM97787.1"/>
    </source>
</evidence>
<accession>A0A0C3D7A4</accession>
<feature type="transmembrane region" description="Helical" evidence="6">
    <location>
        <begin position="135"/>
        <end position="154"/>
    </location>
</feature>
<reference evidence="9" key="2">
    <citation type="submission" date="2015-01" db="EMBL/GenBank/DDBJ databases">
        <title>Evolutionary Origins and Diversification of the Mycorrhizal Mutualists.</title>
        <authorList>
            <consortium name="DOE Joint Genome Institute"/>
            <consortium name="Mycorrhizal Genomics Consortium"/>
            <person name="Kohler A."/>
            <person name="Kuo A."/>
            <person name="Nagy L.G."/>
            <person name="Floudas D."/>
            <person name="Copeland A."/>
            <person name="Barry K.W."/>
            <person name="Cichocki N."/>
            <person name="Veneault-Fourrey C."/>
            <person name="LaButti K."/>
            <person name="Lindquist E.A."/>
            <person name="Lipzen A."/>
            <person name="Lundell T."/>
            <person name="Morin E."/>
            <person name="Murat C."/>
            <person name="Riley R."/>
            <person name="Ohm R."/>
            <person name="Sun H."/>
            <person name="Tunlid A."/>
            <person name="Henrissat B."/>
            <person name="Grigoriev I.V."/>
            <person name="Hibbett D.S."/>
            <person name="Martin F."/>
        </authorList>
    </citation>
    <scope>NUCLEOTIDE SEQUENCE [LARGE SCALE GENOMIC DNA]</scope>
    <source>
        <strain evidence="9">Zn</strain>
    </source>
</reference>
<dbReference type="InParanoid" id="A0A0C3D7A4"/>
<keyword evidence="3 6" id="KW-0812">Transmembrane</keyword>
<evidence type="ECO:0000256" key="1">
    <source>
        <dbReference type="ARBA" id="ARBA00004141"/>
    </source>
</evidence>
<evidence type="ECO:0000256" key="4">
    <source>
        <dbReference type="ARBA" id="ARBA00022989"/>
    </source>
</evidence>
<evidence type="ECO:0000256" key="3">
    <source>
        <dbReference type="ARBA" id="ARBA00022692"/>
    </source>
</evidence>
<feature type="transmembrane region" description="Helical" evidence="6">
    <location>
        <begin position="413"/>
        <end position="434"/>
    </location>
</feature>
<evidence type="ECO:0000256" key="2">
    <source>
        <dbReference type="ARBA" id="ARBA00008335"/>
    </source>
</evidence>
<feature type="transmembrane region" description="Helical" evidence="6">
    <location>
        <begin position="507"/>
        <end position="528"/>
    </location>
</feature>
<keyword evidence="4 6" id="KW-1133">Transmembrane helix</keyword>
<dbReference type="EMBL" id="KN832881">
    <property type="protein sequence ID" value="KIM97787.1"/>
    <property type="molecule type" value="Genomic_DNA"/>
</dbReference>
<dbReference type="STRING" id="913774.A0A0C3D7A4"/>
<organism evidence="8 9">
    <name type="scientific">Oidiodendron maius (strain Zn)</name>
    <dbReference type="NCBI Taxonomy" id="913774"/>
    <lineage>
        <taxon>Eukaryota</taxon>
        <taxon>Fungi</taxon>
        <taxon>Dikarya</taxon>
        <taxon>Ascomycota</taxon>
        <taxon>Pezizomycotina</taxon>
        <taxon>Leotiomycetes</taxon>
        <taxon>Leotiomycetes incertae sedis</taxon>
        <taxon>Myxotrichaceae</taxon>
        <taxon>Oidiodendron</taxon>
    </lineage>
</organism>
<evidence type="ECO:0000256" key="6">
    <source>
        <dbReference type="SAM" id="Phobius"/>
    </source>
</evidence>
<evidence type="ECO:0000259" key="7">
    <source>
        <dbReference type="PROSITE" id="PS50850"/>
    </source>
</evidence>
<dbReference type="GO" id="GO:0022857">
    <property type="term" value="F:transmembrane transporter activity"/>
    <property type="evidence" value="ECO:0007669"/>
    <property type="project" value="InterPro"/>
</dbReference>
<reference evidence="8 9" key="1">
    <citation type="submission" date="2014-04" db="EMBL/GenBank/DDBJ databases">
        <authorList>
            <consortium name="DOE Joint Genome Institute"/>
            <person name="Kuo A."/>
            <person name="Martino E."/>
            <person name="Perotto S."/>
            <person name="Kohler A."/>
            <person name="Nagy L.G."/>
            <person name="Floudas D."/>
            <person name="Copeland A."/>
            <person name="Barry K.W."/>
            <person name="Cichocki N."/>
            <person name="Veneault-Fourrey C."/>
            <person name="LaButti K."/>
            <person name="Lindquist E.A."/>
            <person name="Lipzen A."/>
            <person name="Lundell T."/>
            <person name="Morin E."/>
            <person name="Murat C."/>
            <person name="Sun H."/>
            <person name="Tunlid A."/>
            <person name="Henrissat B."/>
            <person name="Grigoriev I.V."/>
            <person name="Hibbett D.S."/>
            <person name="Martin F."/>
            <person name="Nordberg H.P."/>
            <person name="Cantor M.N."/>
            <person name="Hua S.X."/>
        </authorList>
    </citation>
    <scope>NUCLEOTIDE SEQUENCE [LARGE SCALE GENOMIC DNA]</scope>
    <source>
        <strain evidence="8 9">Zn</strain>
    </source>
</reference>
<comment type="subcellular location">
    <subcellularLocation>
        <location evidence="1">Membrane</location>
        <topology evidence="1">Multi-pass membrane protein</topology>
    </subcellularLocation>
</comment>
<dbReference type="InterPro" id="IPR020846">
    <property type="entry name" value="MFS_dom"/>
</dbReference>
<feature type="transmembrane region" description="Helical" evidence="6">
    <location>
        <begin position="479"/>
        <end position="501"/>
    </location>
</feature>
<feature type="transmembrane region" description="Helical" evidence="6">
    <location>
        <begin position="325"/>
        <end position="351"/>
    </location>
</feature>
<feature type="transmembrane region" description="Helical" evidence="6">
    <location>
        <begin position="226"/>
        <end position="248"/>
    </location>
</feature>
<dbReference type="PROSITE" id="PS50850">
    <property type="entry name" value="MFS"/>
    <property type="match status" value="1"/>
</dbReference>
<feature type="transmembrane region" description="Helical" evidence="6">
    <location>
        <begin position="166"/>
        <end position="186"/>
    </location>
</feature>
<sequence length="546" mass="60319">MQSILQYRRIGLAVKNQLQRDEEKRAATFTSNLGEKPVQQPLPAPQSEAARIALGRALTGILARNRTVPDGGDPRVFVVGWEGKNDPMNPKTLSTAARVRATIIISAIAFVVTAASAIDTAILPQAAAEFGVSQVVESIATGIYLAGFAAGSVFAGPFSETFGRNIVYLVAMIIFMVFVMASALAPNIGAQLTFRFLAGVFGSTPLTCAGGTISDLWGPLEKTYSFPIFAVGGFAGPALGPVIGSYIGVGNIGTWRWTEWITLIMAALVLVIIIFFQIETYPPLLLKWKAQHLRKLTGDDRFRAELEVTESTLWTRLRTSMARPFLFIQEPIIMCITLYLTVLYIVLFTFLDGYTYIFGETYGIGQGLTNVIFAGMFVGMAFISFLVPWVYRKTKNELESNRTETGSHIDPEVRLWYAMLAAPTIPISLFWMGWTANPSISIWSPIIASVFFGYGAICIFVSAYLYIIDSYEIYAASALTFVTVIRYLFAAGMTVVGIPFYRNMGVHWTLTIMACISTLLTPIPYILYRYGHVIRRRSKYAMSNKQ</sequence>
<protein>
    <recommendedName>
        <fullName evidence="7">Major facilitator superfamily (MFS) profile domain-containing protein</fullName>
    </recommendedName>
</protein>
<gene>
    <name evidence="8" type="ORF">OIDMADRAFT_202940</name>
</gene>
<dbReference type="OrthoDB" id="3936150at2759"/>
<dbReference type="CDD" id="cd17323">
    <property type="entry name" value="MFS_Tpo1_MDR_like"/>
    <property type="match status" value="1"/>
</dbReference>
<dbReference type="AlphaFoldDB" id="A0A0C3D7A4"/>
<feature type="transmembrane region" description="Helical" evidence="6">
    <location>
        <begin position="371"/>
        <end position="392"/>
    </location>
</feature>
<dbReference type="FunFam" id="1.20.1250.20:FF:000082">
    <property type="entry name" value="MFS multidrug transporter, putative"/>
    <property type="match status" value="1"/>
</dbReference>
<proteinExistence type="inferred from homology"/>
<dbReference type="InterPro" id="IPR011701">
    <property type="entry name" value="MFS"/>
</dbReference>
<feature type="transmembrane region" description="Helical" evidence="6">
    <location>
        <begin position="192"/>
        <end position="214"/>
    </location>
</feature>